<dbReference type="PANTHER" id="PTHR28285">
    <property type="entry name" value="PROTEIN BIG1"/>
    <property type="match status" value="1"/>
</dbReference>
<keyword evidence="8 10" id="KW-0472">Membrane</keyword>
<dbReference type="InterPro" id="IPR046756">
    <property type="entry name" value="VAS1/VOA1_TM"/>
</dbReference>
<keyword evidence="7 10" id="KW-1133">Transmembrane helix</keyword>
<evidence type="ECO:0000256" key="3">
    <source>
        <dbReference type="ARBA" id="ARBA00022089"/>
    </source>
</evidence>
<evidence type="ECO:0000256" key="1">
    <source>
        <dbReference type="ARBA" id="ARBA00004115"/>
    </source>
</evidence>
<evidence type="ECO:0000256" key="10">
    <source>
        <dbReference type="SAM" id="Phobius"/>
    </source>
</evidence>
<sequence>MNPRQLLLLALGAVAVEGFTDTSPFVLLSTSDFPSSSSSLKSATSLLSDVWEKLKTCPSDYYIVASQPGVHAADYSGRRAAPRLREKVLGKDKAIRSNVTVTEVAGVLDPLAIGNGLRDECGAEVTEIDASTGSYPSDFGKGPRVIYVTFPALPLRDQRAQQLSDNDGFLSDIIDRIPSSKYSLVYTTSPRESEEGESTSVTYNSDDIKDQEYLHQDLKRDFGEFARQENADSNQSLFDKYQFFSPGIFMGAIALFVLVGILYVGISALLSLEVSYAAFEKDTTPGQKKQL</sequence>
<keyword evidence="9" id="KW-0961">Cell wall biogenesis/degradation</keyword>
<feature type="transmembrane region" description="Helical" evidence="10">
    <location>
        <begin position="243"/>
        <end position="266"/>
    </location>
</feature>
<feature type="chain" id="PRO_5029012811" description="Protein BIG1" evidence="11">
    <location>
        <begin position="19"/>
        <end position="291"/>
    </location>
</feature>
<feature type="signal peptide" evidence="11">
    <location>
        <begin position="1"/>
        <end position="18"/>
    </location>
</feature>
<dbReference type="EMBL" id="CP055902">
    <property type="protein sequence ID" value="QKX62455.1"/>
    <property type="molecule type" value="Genomic_DNA"/>
</dbReference>
<gene>
    <name evidence="13" type="ORF">TRUGW13939_09616</name>
</gene>
<organism evidence="13 14">
    <name type="scientific">Talaromyces rugulosus</name>
    <name type="common">Penicillium rugulosum</name>
    <dbReference type="NCBI Taxonomy" id="121627"/>
    <lineage>
        <taxon>Eukaryota</taxon>
        <taxon>Fungi</taxon>
        <taxon>Dikarya</taxon>
        <taxon>Ascomycota</taxon>
        <taxon>Pezizomycotina</taxon>
        <taxon>Eurotiomycetes</taxon>
        <taxon>Eurotiomycetidae</taxon>
        <taxon>Eurotiales</taxon>
        <taxon>Trichocomaceae</taxon>
        <taxon>Talaromyces</taxon>
        <taxon>Talaromyces sect. Islandici</taxon>
    </lineage>
</organism>
<dbReference type="RefSeq" id="XP_035348629.1">
    <property type="nucleotide sequence ID" value="XM_035492736.1"/>
</dbReference>
<evidence type="ECO:0000313" key="14">
    <source>
        <dbReference type="Proteomes" id="UP000509510"/>
    </source>
</evidence>
<evidence type="ECO:0000256" key="9">
    <source>
        <dbReference type="ARBA" id="ARBA00023316"/>
    </source>
</evidence>
<dbReference type="GO" id="GO:0071555">
    <property type="term" value="P:cell wall organization"/>
    <property type="evidence" value="ECO:0007669"/>
    <property type="project" value="UniProtKB-KW"/>
</dbReference>
<dbReference type="AlphaFoldDB" id="A0A7H8RAF1"/>
<dbReference type="PANTHER" id="PTHR28285:SF1">
    <property type="entry name" value="PROTEIN BIG1"/>
    <property type="match status" value="1"/>
</dbReference>
<keyword evidence="6" id="KW-0256">Endoplasmic reticulum</keyword>
<proteinExistence type="inferred from homology"/>
<dbReference type="Proteomes" id="UP000509510">
    <property type="component" value="Chromosome V"/>
</dbReference>
<dbReference type="KEGG" id="trg:TRUGW13939_09616"/>
<evidence type="ECO:0000313" key="13">
    <source>
        <dbReference type="EMBL" id="QKX62455.1"/>
    </source>
</evidence>
<feature type="domain" description="V-type proton ATPase subunit S1/VOA1 transmembrane" evidence="12">
    <location>
        <begin position="242"/>
        <end position="281"/>
    </location>
</feature>
<evidence type="ECO:0000256" key="8">
    <source>
        <dbReference type="ARBA" id="ARBA00023136"/>
    </source>
</evidence>
<evidence type="ECO:0000256" key="5">
    <source>
        <dbReference type="ARBA" id="ARBA00022729"/>
    </source>
</evidence>
<dbReference type="Pfam" id="PF20520">
    <property type="entry name" value="Ac45-VOA1_TM"/>
    <property type="match status" value="1"/>
</dbReference>
<evidence type="ECO:0000256" key="2">
    <source>
        <dbReference type="ARBA" id="ARBA00008203"/>
    </source>
</evidence>
<keyword evidence="4 10" id="KW-0812">Transmembrane</keyword>
<dbReference type="OrthoDB" id="9985059at2759"/>
<dbReference type="GO" id="GO:0009272">
    <property type="term" value="P:fungal-type cell wall biogenesis"/>
    <property type="evidence" value="ECO:0007669"/>
    <property type="project" value="TreeGrafter"/>
</dbReference>
<evidence type="ECO:0000256" key="11">
    <source>
        <dbReference type="SAM" id="SignalP"/>
    </source>
</evidence>
<comment type="subcellular location">
    <subcellularLocation>
        <location evidence="1">Endoplasmic reticulum membrane</location>
        <topology evidence="1">Single-pass type I membrane protein</topology>
    </subcellularLocation>
</comment>
<evidence type="ECO:0000256" key="7">
    <source>
        <dbReference type="ARBA" id="ARBA00022989"/>
    </source>
</evidence>
<accession>A0A7H8RAF1</accession>
<keyword evidence="5 11" id="KW-0732">Signal</keyword>
<dbReference type="GeneID" id="55997099"/>
<dbReference type="InterPro" id="IPR037654">
    <property type="entry name" value="Big1"/>
</dbReference>
<evidence type="ECO:0000259" key="12">
    <source>
        <dbReference type="Pfam" id="PF20520"/>
    </source>
</evidence>
<keyword evidence="14" id="KW-1185">Reference proteome</keyword>
<dbReference type="GO" id="GO:0006078">
    <property type="term" value="P:(1-&gt;6)-beta-D-glucan biosynthetic process"/>
    <property type="evidence" value="ECO:0007669"/>
    <property type="project" value="TreeGrafter"/>
</dbReference>
<protein>
    <recommendedName>
        <fullName evidence="3">Protein BIG1</fullName>
    </recommendedName>
</protein>
<dbReference type="GO" id="GO:0005789">
    <property type="term" value="C:endoplasmic reticulum membrane"/>
    <property type="evidence" value="ECO:0007669"/>
    <property type="project" value="UniProtKB-SubCell"/>
</dbReference>
<comment type="similarity">
    <text evidence="2">Belongs to the BIG1 family.</text>
</comment>
<evidence type="ECO:0000256" key="4">
    <source>
        <dbReference type="ARBA" id="ARBA00022692"/>
    </source>
</evidence>
<evidence type="ECO:0000256" key="6">
    <source>
        <dbReference type="ARBA" id="ARBA00022824"/>
    </source>
</evidence>
<reference evidence="14" key="1">
    <citation type="submission" date="2020-06" db="EMBL/GenBank/DDBJ databases">
        <title>A chromosome-scale genome assembly of Talaromyces rugulosus W13939.</title>
        <authorList>
            <person name="Wang B."/>
            <person name="Guo L."/>
            <person name="Ye K."/>
            <person name="Wang L."/>
        </authorList>
    </citation>
    <scope>NUCLEOTIDE SEQUENCE [LARGE SCALE GENOMIC DNA]</scope>
    <source>
        <strain evidence="14">W13939</strain>
    </source>
</reference>
<name>A0A7H8RAF1_TALRU</name>